<dbReference type="Gene3D" id="3.90.1150.10">
    <property type="entry name" value="Aspartate Aminotransferase, domain 1"/>
    <property type="match status" value="1"/>
</dbReference>
<proteinExistence type="predicted"/>
<dbReference type="InterPro" id="IPR015422">
    <property type="entry name" value="PyrdxlP-dep_Trfase_small"/>
</dbReference>
<dbReference type="GO" id="GO:0016740">
    <property type="term" value="F:transferase activity"/>
    <property type="evidence" value="ECO:0007669"/>
    <property type="project" value="UniProtKB-KW"/>
</dbReference>
<keyword evidence="2" id="KW-0732">Signal</keyword>
<dbReference type="InterPro" id="IPR015421">
    <property type="entry name" value="PyrdxlP-dep_Trfase_major"/>
</dbReference>
<dbReference type="EMBL" id="JACAZE010000006">
    <property type="protein sequence ID" value="KAF7313440.1"/>
    <property type="molecule type" value="Genomic_DNA"/>
</dbReference>
<comment type="caution">
    <text evidence="4">The sequence shown here is derived from an EMBL/GenBank/DDBJ whole genome shotgun (WGS) entry which is preliminary data.</text>
</comment>
<accession>A0A8H6T9K4</accession>
<evidence type="ECO:0000313" key="5">
    <source>
        <dbReference type="Proteomes" id="UP000613580"/>
    </source>
</evidence>
<keyword evidence="1" id="KW-0663">Pyridoxal phosphate</keyword>
<keyword evidence="4" id="KW-0808">Transferase</keyword>
<sequence>MLSPSLTLLLAALASSVSGANIQAPFIAEELGIPPTSQRHRQSGLQHNQFFAAALAEYEIPLRCVSHSGSACLSMLKEAYEGQTIAPAVIPTGTLLYHARIDDEIPSSAEWVALDPEFSHLYCRGAPKPCWMLTLVTTRPLQVLYFDGSSATKSSDIEGTLDTQDLLSWGSIFPDRINSTWEYARLHALCEWGQENGFDAFLRMQLNFELMLCDFTGGVETVSLSQIQIEPESIFLVHDYYSFFHSSEWHDHFPGEVRVQLDLTRVVSMYDTDLVPSLVGARWGLERREHRVLGISPEDVVAVRSRLSQPPQSGSGIDWRALFQVIKDRYGKRLQVLRHDLYDDAAQRAFRIVLNLLAPYLLQSGSPSAIYRLCSTAYTSYAASQTTLTASEQLLLNAAQETTREICRTLVNLWADGAENVSIPRWREEIDRLTAWLDWDVWLTCEPACDVDETCHLLGAPFSPDDWDLSKPRQRLDLTAPTMSWKSFESTTPPAFGHPMLEYFAFDPSYTNLNHGSYGSLPRPVLEYCKVLDAEAESNPDKWIRQTYLPLLTNVRTRLASLIGAKPDECVMVANASTGVSTVLRNIIWKTGDIIVAFSTTYYSVLSTAQYISDFAPNPTVSKIALRLPTTRAAVLSQFRTHLQSLPRKPGQQVVAIIDGMASVPGLWLPWQELVAICKEFSVLSLVDAAHLIGQETNLRLNEVDPDFWVSNCHKWLYAKRSAAVLYVPKRNQHLIKSTFPTSGAYLSPGNSGNSTNFVQQFDFTATIDFVPFLSVAAALDFRAWLGGEDKINAYCRDLAKRGGKRLAEILGTTAHVISTEDDGMALNMVNVRVPLDVPPAAAAATQAKIYKRLFAPESGTFTMVWYIADHETPGWWTRASAQIWNDISDFEKLGEVLLRVCAEVKAELEAEKAKL</sequence>
<name>A0A8H6T9K4_MYCCL</name>
<protein>
    <submittedName>
        <fullName evidence="4">PLP-dependent transferase</fullName>
    </submittedName>
</protein>
<feature type="signal peptide" evidence="2">
    <location>
        <begin position="1"/>
        <end position="19"/>
    </location>
</feature>
<dbReference type="OrthoDB" id="10261782at2759"/>
<organism evidence="4 5">
    <name type="scientific">Mycena chlorophos</name>
    <name type="common">Agaric fungus</name>
    <name type="synonym">Agaricus chlorophos</name>
    <dbReference type="NCBI Taxonomy" id="658473"/>
    <lineage>
        <taxon>Eukaryota</taxon>
        <taxon>Fungi</taxon>
        <taxon>Dikarya</taxon>
        <taxon>Basidiomycota</taxon>
        <taxon>Agaricomycotina</taxon>
        <taxon>Agaricomycetes</taxon>
        <taxon>Agaricomycetidae</taxon>
        <taxon>Agaricales</taxon>
        <taxon>Marasmiineae</taxon>
        <taxon>Mycenaceae</taxon>
        <taxon>Mycena</taxon>
    </lineage>
</organism>
<dbReference type="PANTHER" id="PTHR43092:SF2">
    <property type="entry name" value="HERCYNYLCYSTEINE SULFOXIDE LYASE"/>
    <property type="match status" value="1"/>
</dbReference>
<evidence type="ECO:0000256" key="1">
    <source>
        <dbReference type="ARBA" id="ARBA00022898"/>
    </source>
</evidence>
<keyword evidence="5" id="KW-1185">Reference proteome</keyword>
<evidence type="ECO:0000256" key="2">
    <source>
        <dbReference type="SAM" id="SignalP"/>
    </source>
</evidence>
<feature type="domain" description="Aminotransferase class V" evidence="3">
    <location>
        <begin position="552"/>
        <end position="818"/>
    </location>
</feature>
<dbReference type="AlphaFoldDB" id="A0A8H6T9K4"/>
<dbReference type="InterPro" id="IPR015424">
    <property type="entry name" value="PyrdxlP-dep_Trfase"/>
</dbReference>
<evidence type="ECO:0000259" key="3">
    <source>
        <dbReference type="Pfam" id="PF00266"/>
    </source>
</evidence>
<dbReference type="SUPFAM" id="SSF53383">
    <property type="entry name" value="PLP-dependent transferases"/>
    <property type="match status" value="1"/>
</dbReference>
<gene>
    <name evidence="4" type="ORF">HMN09_00499900</name>
</gene>
<dbReference type="Proteomes" id="UP000613580">
    <property type="component" value="Unassembled WGS sequence"/>
</dbReference>
<dbReference type="InterPro" id="IPR000192">
    <property type="entry name" value="Aminotrans_V_dom"/>
</dbReference>
<feature type="chain" id="PRO_5034542235" evidence="2">
    <location>
        <begin position="20"/>
        <end position="916"/>
    </location>
</feature>
<dbReference type="PANTHER" id="PTHR43092">
    <property type="entry name" value="L-CYSTEINE DESULFHYDRASE"/>
    <property type="match status" value="1"/>
</dbReference>
<dbReference type="Gene3D" id="3.40.640.10">
    <property type="entry name" value="Type I PLP-dependent aspartate aminotransferase-like (Major domain)"/>
    <property type="match status" value="1"/>
</dbReference>
<dbReference type="Pfam" id="PF00266">
    <property type="entry name" value="Aminotran_5"/>
    <property type="match status" value="1"/>
</dbReference>
<reference evidence="4" key="1">
    <citation type="submission" date="2020-05" db="EMBL/GenBank/DDBJ databases">
        <title>Mycena genomes resolve the evolution of fungal bioluminescence.</title>
        <authorList>
            <person name="Tsai I.J."/>
        </authorList>
    </citation>
    <scope>NUCLEOTIDE SEQUENCE</scope>
    <source>
        <strain evidence="4">110903Hualien_Pintung</strain>
    </source>
</reference>
<evidence type="ECO:0000313" key="4">
    <source>
        <dbReference type="EMBL" id="KAF7313440.1"/>
    </source>
</evidence>